<organism evidence="1">
    <name type="scientific">Glycine max</name>
    <name type="common">Soybean</name>
    <name type="synonym">Glycine hispida</name>
    <dbReference type="NCBI Taxonomy" id="3847"/>
    <lineage>
        <taxon>Eukaryota</taxon>
        <taxon>Viridiplantae</taxon>
        <taxon>Streptophyta</taxon>
        <taxon>Embryophyta</taxon>
        <taxon>Tracheophyta</taxon>
        <taxon>Spermatophyta</taxon>
        <taxon>Magnoliopsida</taxon>
        <taxon>eudicotyledons</taxon>
        <taxon>Gunneridae</taxon>
        <taxon>Pentapetalae</taxon>
        <taxon>rosids</taxon>
        <taxon>fabids</taxon>
        <taxon>Fabales</taxon>
        <taxon>Fabaceae</taxon>
        <taxon>Papilionoideae</taxon>
        <taxon>50 kb inversion clade</taxon>
        <taxon>NPAAA clade</taxon>
        <taxon>indigoferoid/millettioid clade</taxon>
        <taxon>Phaseoleae</taxon>
        <taxon>Glycine</taxon>
        <taxon>Glycine subgen. Soja</taxon>
    </lineage>
</organism>
<dbReference type="AlphaFoldDB" id="C6T6M7"/>
<reference evidence="1" key="1">
    <citation type="submission" date="2009-08" db="EMBL/GenBank/DDBJ databases">
        <authorList>
            <person name="Cheung F."/>
            <person name="Xiao Y."/>
            <person name="Chan A."/>
            <person name="Moskal W."/>
            <person name="Town C.D."/>
        </authorList>
    </citation>
    <scope>NUCLEOTIDE SEQUENCE</scope>
</reference>
<accession>C6T6M7</accession>
<name>C6T6M7_SOYBN</name>
<evidence type="ECO:0000313" key="1">
    <source>
        <dbReference type="EMBL" id="ACU17469.1"/>
    </source>
</evidence>
<protein>
    <submittedName>
        <fullName evidence="1">Uncharacterized protein</fullName>
    </submittedName>
</protein>
<sequence>MMQRIQNSQQNVTIIFTLRAFWNGWKEVRLALCAIRIWFSTLPLNKTSTWEFKYTA</sequence>
<proteinExistence type="evidence at transcript level"/>
<dbReference type="EMBL" id="BT093094">
    <property type="protein sequence ID" value="ACU17469.1"/>
    <property type="molecule type" value="mRNA"/>
</dbReference>